<evidence type="ECO:0000256" key="4">
    <source>
        <dbReference type="ARBA" id="ARBA00022737"/>
    </source>
</evidence>
<dbReference type="PROSITE" id="PS51379">
    <property type="entry name" value="4FE4S_FER_2"/>
    <property type="match status" value="2"/>
</dbReference>
<evidence type="ECO:0000256" key="5">
    <source>
        <dbReference type="ARBA" id="ARBA00022982"/>
    </source>
</evidence>
<keyword evidence="6" id="KW-0408">Iron</keyword>
<dbReference type="STRING" id="1273541.Pyrde_1447"/>
<comment type="cofactor">
    <cofactor evidence="1">
        <name>[4Fe-4S] cluster</name>
        <dbReference type="ChEBI" id="CHEBI:49883"/>
    </cofactor>
</comment>
<accession>A0A0P0N4I1</accession>
<evidence type="ECO:0000256" key="3">
    <source>
        <dbReference type="ARBA" id="ARBA00022723"/>
    </source>
</evidence>
<dbReference type="SUPFAM" id="SSF54862">
    <property type="entry name" value="4Fe-4S ferredoxins"/>
    <property type="match status" value="1"/>
</dbReference>
<dbReference type="NCBIfam" id="TIGR02179">
    <property type="entry name" value="PorD_KorD"/>
    <property type="match status" value="1"/>
</dbReference>
<reference evidence="9 10" key="1">
    <citation type="submission" date="2015-10" db="EMBL/GenBank/DDBJ databases">
        <title>Complete genome sequence of hyperthermophilic archaeon Pyrodictium delaneyi Su06.</title>
        <authorList>
            <person name="Jung J.-H."/>
            <person name="Lin J."/>
            <person name="Holden J.F."/>
            <person name="Park C.-S."/>
        </authorList>
    </citation>
    <scope>NUCLEOTIDE SEQUENCE [LARGE SCALE GENOMIC DNA]</scope>
    <source>
        <strain evidence="9 10">Su06</strain>
    </source>
</reference>
<keyword evidence="4" id="KW-0677">Repeat</keyword>
<dbReference type="InterPro" id="IPR017896">
    <property type="entry name" value="4Fe4S_Fe-S-bd"/>
</dbReference>
<keyword evidence="5" id="KW-0249">Electron transport</keyword>
<dbReference type="PATRIC" id="fig|1273541.4.peg.1544"/>
<dbReference type="Pfam" id="PF12838">
    <property type="entry name" value="Fer4_7"/>
    <property type="match status" value="1"/>
</dbReference>
<dbReference type="PANTHER" id="PTHR43724">
    <property type="entry name" value="PYRUVATE SYNTHASE SUBUNIT PORD"/>
    <property type="match status" value="1"/>
</dbReference>
<name>A0A0P0N4I1_9CREN</name>
<dbReference type="KEGG" id="pdl:Pyrde_1447"/>
<dbReference type="InterPro" id="IPR011898">
    <property type="entry name" value="PorD_KorD"/>
</dbReference>
<keyword evidence="5" id="KW-0813">Transport</keyword>
<feature type="domain" description="4Fe-4S ferredoxin-type" evidence="8">
    <location>
        <begin position="75"/>
        <end position="104"/>
    </location>
</feature>
<evidence type="ECO:0000313" key="10">
    <source>
        <dbReference type="Proteomes" id="UP000058613"/>
    </source>
</evidence>
<proteinExistence type="predicted"/>
<gene>
    <name evidence="9" type="ORF">Pyrde_1447</name>
</gene>
<dbReference type="PANTHER" id="PTHR43724:SF1">
    <property type="entry name" value="PYRUVATE SYNTHASE SUBUNIT PORD"/>
    <property type="match status" value="1"/>
</dbReference>
<dbReference type="Proteomes" id="UP000058613">
    <property type="component" value="Chromosome"/>
</dbReference>
<dbReference type="AlphaFoldDB" id="A0A0P0N4I1"/>
<evidence type="ECO:0000259" key="8">
    <source>
        <dbReference type="PROSITE" id="PS51379"/>
    </source>
</evidence>
<dbReference type="EMBL" id="CP013011">
    <property type="protein sequence ID" value="ALL01490.1"/>
    <property type="molecule type" value="Genomic_DNA"/>
</dbReference>
<sequence length="117" mass="12856">MTRADRPGLVALADPAGHVLPLSLADKGSAGRTGFWRTQRPVLNPERCTGCFMCWLYCPEDVIEMKEGAGPRGQAIPVIDYEYCKGCGVCANVCPVKALEMVDEEKFLHEEVVQREG</sequence>
<keyword evidence="2" id="KW-0004">4Fe-4S</keyword>
<dbReference type="RefSeq" id="WP_231656710.1">
    <property type="nucleotide sequence ID" value="NZ_CP013011.1"/>
</dbReference>
<keyword evidence="9" id="KW-0670">Pyruvate</keyword>
<evidence type="ECO:0000256" key="7">
    <source>
        <dbReference type="ARBA" id="ARBA00023014"/>
    </source>
</evidence>
<protein>
    <submittedName>
        <fullName evidence="9">Pyruvate:ferredoxin oxidoreductase, delta subunit</fullName>
    </submittedName>
</protein>
<dbReference type="PROSITE" id="PS00198">
    <property type="entry name" value="4FE4S_FER_1"/>
    <property type="match status" value="1"/>
</dbReference>
<feature type="domain" description="4Fe-4S ferredoxin-type" evidence="8">
    <location>
        <begin position="39"/>
        <end position="68"/>
    </location>
</feature>
<evidence type="ECO:0000256" key="1">
    <source>
        <dbReference type="ARBA" id="ARBA00001966"/>
    </source>
</evidence>
<dbReference type="InterPro" id="IPR017900">
    <property type="entry name" value="4Fe4S_Fe_S_CS"/>
</dbReference>
<dbReference type="GO" id="GO:0046872">
    <property type="term" value="F:metal ion binding"/>
    <property type="evidence" value="ECO:0007669"/>
    <property type="project" value="UniProtKB-KW"/>
</dbReference>
<dbReference type="Gene3D" id="3.30.70.20">
    <property type="match status" value="2"/>
</dbReference>
<dbReference type="GO" id="GO:0016625">
    <property type="term" value="F:oxidoreductase activity, acting on the aldehyde or oxo group of donors, iron-sulfur protein as acceptor"/>
    <property type="evidence" value="ECO:0007669"/>
    <property type="project" value="InterPro"/>
</dbReference>
<evidence type="ECO:0000256" key="2">
    <source>
        <dbReference type="ARBA" id="ARBA00022485"/>
    </source>
</evidence>
<dbReference type="GeneID" id="26099789"/>
<evidence type="ECO:0000313" key="9">
    <source>
        <dbReference type="EMBL" id="ALL01490.1"/>
    </source>
</evidence>
<keyword evidence="7" id="KW-0411">Iron-sulfur</keyword>
<organism evidence="9 10">
    <name type="scientific">Pyrodictium delaneyi</name>
    <dbReference type="NCBI Taxonomy" id="1273541"/>
    <lineage>
        <taxon>Archaea</taxon>
        <taxon>Thermoproteota</taxon>
        <taxon>Thermoprotei</taxon>
        <taxon>Desulfurococcales</taxon>
        <taxon>Pyrodictiaceae</taxon>
        <taxon>Pyrodictium</taxon>
    </lineage>
</organism>
<keyword evidence="3" id="KW-0479">Metal-binding</keyword>
<dbReference type="GO" id="GO:0051539">
    <property type="term" value="F:4 iron, 4 sulfur cluster binding"/>
    <property type="evidence" value="ECO:0007669"/>
    <property type="project" value="UniProtKB-KW"/>
</dbReference>
<evidence type="ECO:0000256" key="6">
    <source>
        <dbReference type="ARBA" id="ARBA00023004"/>
    </source>
</evidence>